<feature type="region of interest" description="Disordered" evidence="1">
    <location>
        <begin position="362"/>
        <end position="401"/>
    </location>
</feature>
<feature type="compositionally biased region" description="Polar residues" evidence="1">
    <location>
        <begin position="496"/>
        <end position="506"/>
    </location>
</feature>
<feature type="compositionally biased region" description="Polar residues" evidence="1">
    <location>
        <begin position="675"/>
        <end position="691"/>
    </location>
</feature>
<dbReference type="EMBL" id="MWPZ01000001">
    <property type="protein sequence ID" value="TID07428.1"/>
    <property type="molecule type" value="Genomic_DNA"/>
</dbReference>
<feature type="compositionally biased region" description="Acidic residues" evidence="1">
    <location>
        <begin position="555"/>
        <end position="566"/>
    </location>
</feature>
<evidence type="ECO:0000256" key="2">
    <source>
        <dbReference type="SAM" id="Phobius"/>
    </source>
</evidence>
<feature type="region of interest" description="Disordered" evidence="1">
    <location>
        <begin position="991"/>
        <end position="1020"/>
    </location>
</feature>
<dbReference type="OrthoDB" id="4851153at2759"/>
<feature type="compositionally biased region" description="Basic and acidic residues" evidence="1">
    <location>
        <begin position="634"/>
        <end position="644"/>
    </location>
</feature>
<feature type="compositionally biased region" description="Polar residues" evidence="1">
    <location>
        <begin position="723"/>
        <end position="733"/>
    </location>
</feature>
<reference evidence="3 4" key="1">
    <citation type="journal article" date="2019" name="Genome Biol. Evol.">
        <title>Genomic Plasticity Mediated by Transposable Elements in the Plant Pathogenic Fungus Colletotrichum higginsianum.</title>
        <authorList>
            <person name="Tsushima A."/>
            <person name="Gan P."/>
            <person name="Kumakura N."/>
            <person name="Narusaka M."/>
            <person name="Takano Y."/>
            <person name="Narusaka Y."/>
            <person name="Shirasu K."/>
        </authorList>
    </citation>
    <scope>NUCLEOTIDE SEQUENCE [LARGE SCALE GENOMIC DNA]</scope>
    <source>
        <strain evidence="3 4">MAFF305635-RFP</strain>
    </source>
</reference>
<feature type="compositionally biased region" description="Basic residues" evidence="1">
    <location>
        <begin position="707"/>
        <end position="718"/>
    </location>
</feature>
<feature type="compositionally biased region" description="Polar residues" evidence="1">
    <location>
        <begin position="852"/>
        <end position="871"/>
    </location>
</feature>
<feature type="compositionally biased region" description="Low complexity" evidence="1">
    <location>
        <begin position="440"/>
        <end position="475"/>
    </location>
</feature>
<feature type="compositionally biased region" description="Polar residues" evidence="1">
    <location>
        <begin position="364"/>
        <end position="376"/>
    </location>
</feature>
<evidence type="ECO:0000256" key="1">
    <source>
        <dbReference type="SAM" id="MobiDB-lite"/>
    </source>
</evidence>
<keyword evidence="2" id="KW-1133">Transmembrane helix</keyword>
<feature type="compositionally biased region" description="Low complexity" evidence="1">
    <location>
        <begin position="424"/>
        <end position="433"/>
    </location>
</feature>
<feature type="region of interest" description="Disordered" evidence="1">
    <location>
        <begin position="289"/>
        <end position="325"/>
    </location>
</feature>
<feature type="compositionally biased region" description="Basic and acidic residues" evidence="1">
    <location>
        <begin position="604"/>
        <end position="614"/>
    </location>
</feature>
<feature type="compositionally biased region" description="Acidic residues" evidence="1">
    <location>
        <begin position="575"/>
        <end position="586"/>
    </location>
</feature>
<feature type="compositionally biased region" description="Polar residues" evidence="1">
    <location>
        <begin position="296"/>
        <end position="305"/>
    </location>
</feature>
<sequence length="1190" mass="132974">MALSDELWRFASEGFYLFVRIFGVLIGLILTILLCAAFEHYATLAIWASVGFLTLGVRHLCEQTTHGLRAQWLALPDRDIKKPRIPGTWPGMTFLYFSPPSPPDQEVCDPITDSEDSSKDENKKEKALVAEQKNMINQIKANHAREMAKIHGRHREFLKQYRQSSEYKDKEIESLKKRVGELDFHLNFLETERFHRPQLEPVPTDLCDHNFKTRGRYPTMSVRLPMLDFSLKDVVRRRKAETNSSFNVTIYRMYDTTVLADGPVSLAQSSPDASKTVEQVIESPIVVPSPVVQPDRPQSSVLSPVSTPPATLPETPLSPAKSPSAAVAITDTPLHRHISRQSLKRSRLKYLVKKLAQLRASLSARPQAQCSETDLASTPAELQTHDLPNLPIESPFPLRPRALPPRVRRLRARQNVHKAFSETSSSPPSLNSASPPPLDPASIPLPASPIPSKLAAPLRPSSPIAAPDSPALSDLPPLPISDLDSEGDGKDDHSDNGGSTVAVKQQQMVKALPAPLPAQPTTVPSVPVSVIASFVIPDNQMDVDDETKQKTKEKEEDEGDEMELDDSDRIRMTLDDLDQCQMDLDDSVQVQRGFEMQDVDMEDEPKQDVDRTDELGEEVDMTDELEEAQAPTSRDIDMSDDLIHPTDAGNAGGNDEMDLDLEHQTKLQVAALLSGNPSPANTSQTSRQQILVQPGGVTPSTPELHPKNTKKIRIKFIQRRQDTPSVESKSSQKLIGDTDEDDFNQDEYFVQPRQASASAEQENSKGSIGNANEYDSDLAEPEKAQVSIELVQRRRTIPTVDSERLRKSVTANEDKPDQKAPSTPQPEPEKTETKVKIVERQQASPTEEPEILQTTSNGTPSHFQAGNVTPSTPVPKVKQPEGKIIIFRRKPANPMMPRKKTSKSPCVKGLKQQNAKSMLQVGTSPSLSVQAPPNLTSGSPSEGRIRLFQMTALQNTLSLTTAQSLQQPQLFPDRPARKHKFEEVDAVDENWDGDIDLDGPPRKIAPLPARAQKGPSAVDEETRRRLALEAKRRWVLVQEQTAISRLDPIVEHPRSRPPPQVASEEVSSRDDRLLLFESPELRQELLHKLQVLWPILPKDEVDRIRLNKLRSWALAEWRKLLNPAGKDKLPANTYISMDSFEREVGKWMQRVVNMMVELNVVREVNPVLWNWRELVVQQGPRPEPEVKGNK</sequence>
<dbReference type="Proteomes" id="UP000305883">
    <property type="component" value="Unassembled WGS sequence"/>
</dbReference>
<keyword evidence="2" id="KW-0472">Membrane</keyword>
<protein>
    <submittedName>
        <fullName evidence="3">Uncharacterized protein</fullName>
    </submittedName>
</protein>
<feature type="region of interest" description="Disordered" evidence="1">
    <location>
        <begin position="102"/>
        <end position="125"/>
    </location>
</feature>
<feature type="region of interest" description="Disordered" evidence="1">
    <location>
        <begin position="537"/>
        <end position="657"/>
    </location>
</feature>
<feature type="transmembrane region" description="Helical" evidence="2">
    <location>
        <begin position="15"/>
        <end position="34"/>
    </location>
</feature>
<gene>
    <name evidence="3" type="ORF">CH35J_001207</name>
</gene>
<dbReference type="AlphaFoldDB" id="A0A4T0WKS7"/>
<feature type="region of interest" description="Disordered" evidence="1">
    <location>
        <begin position="674"/>
        <end position="877"/>
    </location>
</feature>
<feature type="compositionally biased region" description="Polar residues" evidence="1">
    <location>
        <begin position="753"/>
        <end position="770"/>
    </location>
</feature>
<accession>A0A4T0WKS7</accession>
<feature type="compositionally biased region" description="Basic and acidic residues" evidence="1">
    <location>
        <begin position="827"/>
        <end position="839"/>
    </location>
</feature>
<name>A0A4T0WKS7_9PEZI</name>
<comment type="caution">
    <text evidence="3">The sequence shown here is derived from an EMBL/GenBank/DDBJ whole genome shotgun (WGS) entry which is preliminary data.</text>
</comment>
<dbReference type="PANTHER" id="PTHR48125:SF12">
    <property type="entry name" value="AT HOOK TRANSCRIPTION FACTOR FAMILY-RELATED"/>
    <property type="match status" value="1"/>
</dbReference>
<keyword evidence="2" id="KW-0812">Transmembrane</keyword>
<organism evidence="3 4">
    <name type="scientific">Colletotrichum higginsianum</name>
    <dbReference type="NCBI Taxonomy" id="80884"/>
    <lineage>
        <taxon>Eukaryota</taxon>
        <taxon>Fungi</taxon>
        <taxon>Dikarya</taxon>
        <taxon>Ascomycota</taxon>
        <taxon>Pezizomycotina</taxon>
        <taxon>Sordariomycetes</taxon>
        <taxon>Hypocreomycetidae</taxon>
        <taxon>Glomerellales</taxon>
        <taxon>Glomerellaceae</taxon>
        <taxon>Colletotrichum</taxon>
        <taxon>Colletotrichum destructivum species complex</taxon>
    </lineage>
</organism>
<feature type="compositionally biased region" description="Basic and acidic residues" evidence="1">
    <location>
        <begin position="801"/>
        <end position="818"/>
    </location>
</feature>
<feature type="compositionally biased region" description="Basic and acidic residues" evidence="1">
    <location>
        <begin position="116"/>
        <end position="125"/>
    </location>
</feature>
<dbReference type="PANTHER" id="PTHR48125">
    <property type="entry name" value="LP07818P1"/>
    <property type="match status" value="1"/>
</dbReference>
<feature type="compositionally biased region" description="Acidic residues" evidence="1">
    <location>
        <begin position="615"/>
        <end position="627"/>
    </location>
</feature>
<proteinExistence type="predicted"/>
<feature type="region of interest" description="Disordered" evidence="1">
    <location>
        <begin position="415"/>
        <end position="506"/>
    </location>
</feature>
<evidence type="ECO:0000313" key="3">
    <source>
        <dbReference type="EMBL" id="TID07428.1"/>
    </source>
</evidence>
<evidence type="ECO:0000313" key="4">
    <source>
        <dbReference type="Proteomes" id="UP000305883"/>
    </source>
</evidence>